<accession>A0A517U4K8</accession>
<evidence type="ECO:0000313" key="2">
    <source>
        <dbReference type="Proteomes" id="UP000317909"/>
    </source>
</evidence>
<dbReference type="EMBL" id="CP036339">
    <property type="protein sequence ID" value="QDT75576.1"/>
    <property type="molecule type" value="Genomic_DNA"/>
</dbReference>
<evidence type="ECO:0000313" key="1">
    <source>
        <dbReference type="EMBL" id="QDT75576.1"/>
    </source>
</evidence>
<dbReference type="AlphaFoldDB" id="A0A517U4K8"/>
<protein>
    <submittedName>
        <fullName evidence="1">Uncharacterized protein</fullName>
    </submittedName>
</protein>
<name>A0A517U4K8_9BACT</name>
<proteinExistence type="predicted"/>
<dbReference type="Proteomes" id="UP000317909">
    <property type="component" value="Chromosome"/>
</dbReference>
<dbReference type="KEGG" id="llh:I41_47870"/>
<sequence length="115" mass="12595">MSAADFSTAPRRQAVLVIAHADGFLEAFAERNIDVHFLRQPAAETPLGERIAEACAELMLPRRCRDVWRRDLLRAVGTSRSLTAETALAALAAKDCQAALEPFTPRPERPRKGAA</sequence>
<keyword evidence="2" id="KW-1185">Reference proteome</keyword>
<gene>
    <name evidence="1" type="ORF">I41_47870</name>
</gene>
<dbReference type="RefSeq" id="WP_168207103.1">
    <property type="nucleotide sequence ID" value="NZ_CP036339.1"/>
</dbReference>
<organism evidence="1 2">
    <name type="scientific">Lacipirellula limnantheis</name>
    <dbReference type="NCBI Taxonomy" id="2528024"/>
    <lineage>
        <taxon>Bacteria</taxon>
        <taxon>Pseudomonadati</taxon>
        <taxon>Planctomycetota</taxon>
        <taxon>Planctomycetia</taxon>
        <taxon>Pirellulales</taxon>
        <taxon>Lacipirellulaceae</taxon>
        <taxon>Lacipirellula</taxon>
    </lineage>
</organism>
<reference evidence="1 2" key="1">
    <citation type="submission" date="2019-02" db="EMBL/GenBank/DDBJ databases">
        <title>Deep-cultivation of Planctomycetes and their phenomic and genomic characterization uncovers novel biology.</title>
        <authorList>
            <person name="Wiegand S."/>
            <person name="Jogler M."/>
            <person name="Boedeker C."/>
            <person name="Pinto D."/>
            <person name="Vollmers J."/>
            <person name="Rivas-Marin E."/>
            <person name="Kohn T."/>
            <person name="Peeters S.H."/>
            <person name="Heuer A."/>
            <person name="Rast P."/>
            <person name="Oberbeckmann S."/>
            <person name="Bunk B."/>
            <person name="Jeske O."/>
            <person name="Meyerdierks A."/>
            <person name="Storesund J.E."/>
            <person name="Kallscheuer N."/>
            <person name="Luecker S."/>
            <person name="Lage O.M."/>
            <person name="Pohl T."/>
            <person name="Merkel B.J."/>
            <person name="Hornburger P."/>
            <person name="Mueller R.-W."/>
            <person name="Bruemmer F."/>
            <person name="Labrenz M."/>
            <person name="Spormann A.M."/>
            <person name="Op den Camp H."/>
            <person name="Overmann J."/>
            <person name="Amann R."/>
            <person name="Jetten M.S.M."/>
            <person name="Mascher T."/>
            <person name="Medema M.H."/>
            <person name="Devos D.P."/>
            <person name="Kaster A.-K."/>
            <person name="Ovreas L."/>
            <person name="Rohde M."/>
            <person name="Galperin M.Y."/>
            <person name="Jogler C."/>
        </authorList>
    </citation>
    <scope>NUCLEOTIDE SEQUENCE [LARGE SCALE GENOMIC DNA]</scope>
    <source>
        <strain evidence="1 2">I41</strain>
    </source>
</reference>